<gene>
    <name evidence="1" type="ORF">Fot_36818</name>
</gene>
<name>A0ABD1SQH8_9LAMI</name>
<evidence type="ECO:0000313" key="2">
    <source>
        <dbReference type="Proteomes" id="UP001604277"/>
    </source>
</evidence>
<reference evidence="2" key="1">
    <citation type="submission" date="2024-07" db="EMBL/GenBank/DDBJ databases">
        <title>Two chromosome-level genome assemblies of Korean endemic species Abeliophyllum distichum and Forsythia ovata (Oleaceae).</title>
        <authorList>
            <person name="Jang H."/>
        </authorList>
    </citation>
    <scope>NUCLEOTIDE SEQUENCE [LARGE SCALE GENOMIC DNA]</scope>
</reference>
<organism evidence="1 2">
    <name type="scientific">Forsythia ovata</name>
    <dbReference type="NCBI Taxonomy" id="205694"/>
    <lineage>
        <taxon>Eukaryota</taxon>
        <taxon>Viridiplantae</taxon>
        <taxon>Streptophyta</taxon>
        <taxon>Embryophyta</taxon>
        <taxon>Tracheophyta</taxon>
        <taxon>Spermatophyta</taxon>
        <taxon>Magnoliopsida</taxon>
        <taxon>eudicotyledons</taxon>
        <taxon>Gunneridae</taxon>
        <taxon>Pentapetalae</taxon>
        <taxon>asterids</taxon>
        <taxon>lamiids</taxon>
        <taxon>Lamiales</taxon>
        <taxon>Oleaceae</taxon>
        <taxon>Forsythieae</taxon>
        <taxon>Forsythia</taxon>
    </lineage>
</organism>
<keyword evidence="2" id="KW-1185">Reference proteome</keyword>
<dbReference type="EMBL" id="JBFOLJ010000010">
    <property type="protein sequence ID" value="KAL2502970.1"/>
    <property type="molecule type" value="Genomic_DNA"/>
</dbReference>
<dbReference type="Proteomes" id="UP001604277">
    <property type="component" value="Unassembled WGS sequence"/>
</dbReference>
<dbReference type="InterPro" id="IPR012340">
    <property type="entry name" value="NA-bd_OB-fold"/>
</dbReference>
<evidence type="ECO:0000313" key="1">
    <source>
        <dbReference type="EMBL" id="KAL2502970.1"/>
    </source>
</evidence>
<dbReference type="Gene3D" id="2.40.50.140">
    <property type="entry name" value="Nucleic acid-binding proteins"/>
    <property type="match status" value="1"/>
</dbReference>
<accession>A0ABD1SQH8</accession>
<protein>
    <submittedName>
        <fullName evidence="1">Uncharacterized protein</fullName>
    </submittedName>
</protein>
<dbReference type="AlphaFoldDB" id="A0ABD1SQH8"/>
<proteinExistence type="predicted"/>
<comment type="caution">
    <text evidence="1">The sequence shown here is derived from an EMBL/GenBank/DDBJ whole genome shotgun (WGS) entry which is preliminary data.</text>
</comment>
<sequence>MADGYKFISDIGIGQRQWTSKVVVAGKCVPKTSHDKRLRYQTLILIDLQVHVQVEDHTGCVSANMIGETAETFLQCSGQKLMQIAALKNQAILNDIRASTTEEHMLYVKVINNNKRTVALKYDVVFMLEPILDINKALNIGENPVGGFTVEEKTAPRTCINKQPIKAYAQPMLLPTKPVYGRTNTTHTCFQTNTVITSRNITDLRLVENIADQKEFREGMNGVTISIKRSKLVTFTGGVCPDNAVDESSMVVKQLDNHDVGCRVARQSSWLSSKSSKSSNSTTMMLVVELLDNHHGCRARRATRQP</sequence>